<accession>A0A9R0NTV7</accession>
<proteinExistence type="predicted"/>
<feature type="region of interest" description="Disordered" evidence="1">
    <location>
        <begin position="24"/>
        <end position="45"/>
    </location>
</feature>
<sequence>MTGIEGGEVAFEPFEVPVDDVGAARQARPGAPGDHGRLPVALKNA</sequence>
<evidence type="ECO:0000256" key="1">
    <source>
        <dbReference type="SAM" id="MobiDB-lite"/>
    </source>
</evidence>
<dbReference type="EMBL" id="CP002896">
    <property type="protein sequence ID" value="AEK40551.1"/>
    <property type="molecule type" value="Genomic_DNA"/>
</dbReference>
<keyword evidence="3" id="KW-1185">Reference proteome</keyword>
<dbReference type="KEGG" id="amn:RAM_10305"/>
<reference evidence="2 3" key="1">
    <citation type="journal article" date="2011" name="J. Bacteriol.">
        <title>Whole genome sequence of the rifamycin B-producing strain Amycolatopsis mediterranei S699.</title>
        <authorList>
            <person name="Verma M."/>
            <person name="Kaur J."/>
            <person name="Kumar M."/>
            <person name="Kumari K."/>
            <person name="Saxena A."/>
            <person name="Anand S."/>
            <person name="Nigam A."/>
            <person name="Ravi V."/>
            <person name="Raghuvanshi S."/>
            <person name="Khurana P."/>
            <person name="Tyagi A.K."/>
            <person name="Khurana J.P."/>
            <person name="Lal R."/>
        </authorList>
    </citation>
    <scope>NUCLEOTIDE SEQUENCE [LARGE SCALE GENOMIC DNA]</scope>
    <source>
        <strain evidence="2 3">S699</strain>
    </source>
</reference>
<dbReference type="Proteomes" id="UP000006138">
    <property type="component" value="Chromosome"/>
</dbReference>
<protein>
    <submittedName>
        <fullName evidence="2">Uncharacterized protein</fullName>
    </submittedName>
</protein>
<evidence type="ECO:0000313" key="3">
    <source>
        <dbReference type="Proteomes" id="UP000006138"/>
    </source>
</evidence>
<name>A0A9R0NTV7_AMYMS</name>
<organism evidence="2 3">
    <name type="scientific">Amycolatopsis mediterranei (strain S699)</name>
    <name type="common">Nocardia mediterranei</name>
    <dbReference type="NCBI Taxonomy" id="713604"/>
    <lineage>
        <taxon>Bacteria</taxon>
        <taxon>Bacillati</taxon>
        <taxon>Actinomycetota</taxon>
        <taxon>Actinomycetes</taxon>
        <taxon>Pseudonocardiales</taxon>
        <taxon>Pseudonocardiaceae</taxon>
        <taxon>Amycolatopsis</taxon>
    </lineage>
</organism>
<dbReference type="AlphaFoldDB" id="A0A9R0NTV7"/>
<evidence type="ECO:0000313" key="2">
    <source>
        <dbReference type="EMBL" id="AEK40551.1"/>
    </source>
</evidence>
<gene>
    <name evidence="2" type="ordered locus">RAM_10305</name>
</gene>